<accession>A0A1H8FHJ7</accession>
<dbReference type="GO" id="GO:0016853">
    <property type="term" value="F:isomerase activity"/>
    <property type="evidence" value="ECO:0007669"/>
    <property type="project" value="UniProtKB-KW"/>
</dbReference>
<dbReference type="RefSeq" id="WP_170839877.1">
    <property type="nucleotide sequence ID" value="NZ_FOCQ01000008.1"/>
</dbReference>
<reference evidence="2 3" key="1">
    <citation type="submission" date="2016-10" db="EMBL/GenBank/DDBJ databases">
        <authorList>
            <person name="de Groot N.N."/>
        </authorList>
    </citation>
    <scope>NUCLEOTIDE SEQUENCE [LARGE SCALE GENOMIC DNA]</scope>
    <source>
        <strain evidence="2 3">DSM 46701</strain>
    </source>
</reference>
<gene>
    <name evidence="2" type="ORF">SAMN05444955_108198</name>
</gene>
<evidence type="ECO:0000313" key="3">
    <source>
        <dbReference type="Proteomes" id="UP000199695"/>
    </source>
</evidence>
<keyword evidence="3" id="KW-1185">Reference proteome</keyword>
<dbReference type="AlphaFoldDB" id="A0A1H8FHJ7"/>
<dbReference type="InterPro" id="IPR036237">
    <property type="entry name" value="Xyl_isomerase-like_sf"/>
</dbReference>
<feature type="domain" description="Xylose isomerase-like TIM barrel" evidence="1">
    <location>
        <begin position="19"/>
        <end position="266"/>
    </location>
</feature>
<evidence type="ECO:0000313" key="2">
    <source>
        <dbReference type="EMBL" id="SEN31102.1"/>
    </source>
</evidence>
<dbReference type="Gene3D" id="3.20.20.150">
    <property type="entry name" value="Divalent-metal-dependent TIM barrel enzymes"/>
    <property type="match status" value="1"/>
</dbReference>
<proteinExistence type="predicted"/>
<dbReference type="STRING" id="1173111.SAMN05444955_108198"/>
<organism evidence="2 3">
    <name type="scientific">Lihuaxuella thermophila</name>
    <dbReference type="NCBI Taxonomy" id="1173111"/>
    <lineage>
        <taxon>Bacteria</taxon>
        <taxon>Bacillati</taxon>
        <taxon>Bacillota</taxon>
        <taxon>Bacilli</taxon>
        <taxon>Bacillales</taxon>
        <taxon>Thermoactinomycetaceae</taxon>
        <taxon>Lihuaxuella</taxon>
    </lineage>
</organism>
<dbReference type="InterPro" id="IPR013022">
    <property type="entry name" value="Xyl_isomerase-like_TIM-brl"/>
</dbReference>
<dbReference type="SUPFAM" id="SSF51658">
    <property type="entry name" value="Xylose isomerase-like"/>
    <property type="match status" value="1"/>
</dbReference>
<name>A0A1H8FHJ7_9BACL</name>
<dbReference type="EMBL" id="FOCQ01000008">
    <property type="protein sequence ID" value="SEN31102.1"/>
    <property type="molecule type" value="Genomic_DNA"/>
</dbReference>
<protein>
    <submittedName>
        <fullName evidence="2">Sugar phosphate isomerase/epimerase</fullName>
    </submittedName>
</protein>
<dbReference type="Proteomes" id="UP000199695">
    <property type="component" value="Unassembled WGS sequence"/>
</dbReference>
<dbReference type="PANTHER" id="PTHR12110">
    <property type="entry name" value="HYDROXYPYRUVATE ISOMERASE"/>
    <property type="match status" value="1"/>
</dbReference>
<dbReference type="Pfam" id="PF01261">
    <property type="entry name" value="AP_endonuc_2"/>
    <property type="match status" value="1"/>
</dbReference>
<sequence>MEPCLNPSLTVSRDLKQYLDIAQSTGYSWVEADIGSIRRWVEETGIQKVKEEFAARGLRLASIGLPVNVSGEESSFRDGLSKLKEYAKLALALDCTRCCTWLQPSVDELPVPYASRLARRFRLIADVLAAYGIRLGLEFVGPHHLRNKTYPFVYTIEDTLEYISSIGAPNIGLLVDSYHWYTTQATVDDLKRIPAGQIVFVHVNDSNCSPAEALDHERLLPGEGCIDLPGFFKGLSEAGYHGPVSIEVLRTRPFVQPEAEVALQARRAVEKLLIP</sequence>
<evidence type="ECO:0000259" key="1">
    <source>
        <dbReference type="Pfam" id="PF01261"/>
    </source>
</evidence>
<dbReference type="InterPro" id="IPR050312">
    <property type="entry name" value="IolE/XylAMocC-like"/>
</dbReference>
<keyword evidence="2" id="KW-0413">Isomerase</keyword>